<dbReference type="InterPro" id="IPR013574">
    <property type="entry name" value="Glucan-bd_C/Surface_Ag-I/II_V"/>
</dbReference>
<dbReference type="Pfam" id="PF08363">
    <property type="entry name" value="GbpC"/>
    <property type="match status" value="1"/>
</dbReference>
<organism evidence="2 3">
    <name type="scientific">Limosilactobacillus ingluviei</name>
    <dbReference type="NCBI Taxonomy" id="148604"/>
    <lineage>
        <taxon>Bacteria</taxon>
        <taxon>Bacillati</taxon>
        <taxon>Bacillota</taxon>
        <taxon>Bacilli</taxon>
        <taxon>Lactobacillales</taxon>
        <taxon>Lactobacillaceae</taxon>
        <taxon>Limosilactobacillus</taxon>
    </lineage>
</organism>
<sequence length="327" mass="35952">MEQWRGTNPLNPNGLTTAEVKQHLTLGREPQAKVAFSNISSSLKLVKVWEINADGGTDSRTYEYGSPIDVSGTALVATFTNLKNSYYVDDDGQKKVISKIERTFSNLKKLPLEKSEVILSVYEDPADGFWYQHSSGVTVKDTYYDEHNNPIHINGNGWLAITSLNAVYGGIHDKQTLSGTPYHVEMVIPTQGGQAYGLAGSSVSVHSDGALYADKSNSAMITVNGSPDKAFTKKGVSTWPDGKQSWDAKGPNEYYGAGLVKITGSSITLDFKLSEHQDLWNPYVWATISTIIPQSPTPEYNVPEKPTLETTTTSYHYNVANDILFNR</sequence>
<proteinExistence type="predicted"/>
<name>A0A0R2H2E4_9LACO</name>
<evidence type="ECO:0000313" key="3">
    <source>
        <dbReference type="Proteomes" id="UP000051639"/>
    </source>
</evidence>
<accession>A0A0R2H2E4</accession>
<dbReference type="Proteomes" id="UP000051639">
    <property type="component" value="Unassembled WGS sequence"/>
</dbReference>
<dbReference type="RefSeq" id="WP_056994453.1">
    <property type="nucleotide sequence ID" value="NZ_JQBA01000020.1"/>
</dbReference>
<dbReference type="Gene3D" id="2.60.530.10">
    <property type="entry name" value="Major cell-surface adhesin PAc"/>
    <property type="match status" value="1"/>
</dbReference>
<dbReference type="EMBL" id="JQBA01000020">
    <property type="protein sequence ID" value="KRN44183.1"/>
    <property type="molecule type" value="Genomic_DNA"/>
</dbReference>
<dbReference type="AlphaFoldDB" id="A0A0R2H2E4"/>
<dbReference type="InterPro" id="IPR036234">
    <property type="entry name" value="SA_I/II_PAC_V_sf"/>
</dbReference>
<keyword evidence="3" id="KW-1185">Reference proteome</keyword>
<comment type="caution">
    <text evidence="2">The sequence shown here is derived from an EMBL/GenBank/DDBJ whole genome shotgun (WGS) entry which is preliminary data.</text>
</comment>
<dbReference type="OrthoDB" id="2329755at2"/>
<protein>
    <recommendedName>
        <fullName evidence="1">Glucan-binding protein C/Surface antigen I/II V-domain domain-containing protein</fullName>
    </recommendedName>
</protein>
<feature type="domain" description="Glucan-binding protein C/Surface antigen I/II V-domain" evidence="1">
    <location>
        <begin position="74"/>
        <end position="272"/>
    </location>
</feature>
<evidence type="ECO:0000259" key="1">
    <source>
        <dbReference type="Pfam" id="PF08363"/>
    </source>
</evidence>
<gene>
    <name evidence="2" type="ORF">IV41_GL000752</name>
</gene>
<evidence type="ECO:0000313" key="2">
    <source>
        <dbReference type="EMBL" id="KRN44183.1"/>
    </source>
</evidence>
<dbReference type="SUPFAM" id="SSF74914">
    <property type="entry name" value="V-region of surface antigen I/II (SA I/II, PAC)"/>
    <property type="match status" value="1"/>
</dbReference>
<reference evidence="2 3" key="1">
    <citation type="journal article" date="2015" name="Genome Announc.">
        <title>Expanding the biotechnology potential of lactobacilli through comparative genomics of 213 strains and associated genera.</title>
        <authorList>
            <person name="Sun Z."/>
            <person name="Harris H.M."/>
            <person name="McCann A."/>
            <person name="Guo C."/>
            <person name="Argimon S."/>
            <person name="Zhang W."/>
            <person name="Yang X."/>
            <person name="Jeffery I.B."/>
            <person name="Cooney J.C."/>
            <person name="Kagawa T.F."/>
            <person name="Liu W."/>
            <person name="Song Y."/>
            <person name="Salvetti E."/>
            <person name="Wrobel A."/>
            <person name="Rasinkangas P."/>
            <person name="Parkhill J."/>
            <person name="Rea M.C."/>
            <person name="O'Sullivan O."/>
            <person name="Ritari J."/>
            <person name="Douillard F.P."/>
            <person name="Paul Ross R."/>
            <person name="Yang R."/>
            <person name="Briner A.E."/>
            <person name="Felis G.E."/>
            <person name="de Vos W.M."/>
            <person name="Barrangou R."/>
            <person name="Klaenhammer T.R."/>
            <person name="Caufield P.W."/>
            <person name="Cui Y."/>
            <person name="Zhang H."/>
            <person name="O'Toole P.W."/>
        </authorList>
    </citation>
    <scope>NUCLEOTIDE SEQUENCE [LARGE SCALE GENOMIC DNA]</scope>
    <source>
        <strain evidence="2 3">DSM 14792</strain>
    </source>
</reference>
<dbReference type="PATRIC" id="fig|148604.4.peg.765"/>